<keyword evidence="5" id="KW-0560">Oxidoreductase</keyword>
<dbReference type="Gene3D" id="3.30.70.2740">
    <property type="match status" value="1"/>
</dbReference>
<sequence>MAVDGVEVDLEARFAGIVGAQHIQAGEAIGERYRVDITRKYQSQPAFVVKPATVQEVSAIVTLAAAAGMPITMVGGQTGTVGSAVPVNGGLAMSLERMNRVVEIDPLSMTMTVEAGCILQLAHEAAEAQGALLPLDLGARGSATIGGVIGTNAGGNRVLRWGMMRDMVIGLEAVLADGTIISSLTKMLKDNAGYNWKHLLIGSEGTLGIVTRAVLRLRPLPSSRQTALIAAESFEQAITALRRLEVTLSGRLSSFELMWGDFFAAMTEAQLSQRPRPMELGHGFYVVVEAMGGDAETDLAQFERVLMDMIEENVLANAVIAQSERECEAIWAVREDMTPGLTPLRPFASYDVSMGVGDMPAFVAYAQANMAKAYPDAKMLIYGHAGDGNLHAIVSTGQLNPNIQRGFDTVIFGAVRDVGGSIAAEHGIGVSRAPFLSWTRSAAELALMRVLKDAIDPKHILNPGKLLDAM</sequence>
<evidence type="ECO:0000256" key="5">
    <source>
        <dbReference type="ARBA" id="ARBA00023002"/>
    </source>
</evidence>
<dbReference type="InterPro" id="IPR016169">
    <property type="entry name" value="FAD-bd_PCMH_sub2"/>
</dbReference>
<evidence type="ECO:0000313" key="7">
    <source>
        <dbReference type="EMBL" id="GLR68241.1"/>
    </source>
</evidence>
<dbReference type="InterPro" id="IPR016167">
    <property type="entry name" value="FAD-bd_PCMH_sub1"/>
</dbReference>
<evidence type="ECO:0000259" key="6">
    <source>
        <dbReference type="PROSITE" id="PS51387"/>
    </source>
</evidence>
<comment type="cofactor">
    <cofactor evidence="1">
        <name>FAD</name>
        <dbReference type="ChEBI" id="CHEBI:57692"/>
    </cofactor>
</comment>
<dbReference type="Gene3D" id="3.30.43.10">
    <property type="entry name" value="Uridine Diphospho-n-acetylenolpyruvylglucosamine Reductase, domain 2"/>
    <property type="match status" value="1"/>
</dbReference>
<keyword evidence="3" id="KW-0285">Flavoprotein</keyword>
<protein>
    <submittedName>
        <fullName evidence="7">Oxidoreductase</fullName>
    </submittedName>
</protein>
<comment type="caution">
    <text evidence="7">The sequence shown here is derived from an EMBL/GenBank/DDBJ whole genome shotgun (WGS) entry which is preliminary data.</text>
</comment>
<dbReference type="InterPro" id="IPR006094">
    <property type="entry name" value="Oxid_FAD_bind_N"/>
</dbReference>
<evidence type="ECO:0000256" key="2">
    <source>
        <dbReference type="ARBA" id="ARBA00008000"/>
    </source>
</evidence>
<evidence type="ECO:0000256" key="4">
    <source>
        <dbReference type="ARBA" id="ARBA00022827"/>
    </source>
</evidence>
<keyword evidence="4" id="KW-0274">FAD</keyword>
<evidence type="ECO:0000313" key="8">
    <source>
        <dbReference type="Proteomes" id="UP001156641"/>
    </source>
</evidence>
<dbReference type="InterPro" id="IPR051264">
    <property type="entry name" value="FAD-oxidored/transferase_4"/>
</dbReference>
<evidence type="ECO:0000256" key="3">
    <source>
        <dbReference type="ARBA" id="ARBA00022630"/>
    </source>
</evidence>
<dbReference type="InterPro" id="IPR016171">
    <property type="entry name" value="Vanillyl_alc_oxidase_C-sub2"/>
</dbReference>
<dbReference type="Pfam" id="PF01565">
    <property type="entry name" value="FAD_binding_4"/>
    <property type="match status" value="1"/>
</dbReference>
<gene>
    <name evidence="7" type="ORF">GCM10010909_29220</name>
</gene>
<feature type="domain" description="FAD-binding PCMH-type" evidence="6">
    <location>
        <begin position="41"/>
        <end position="220"/>
    </location>
</feature>
<dbReference type="SUPFAM" id="SSF55103">
    <property type="entry name" value="FAD-linked oxidases, C-terminal domain"/>
    <property type="match status" value="1"/>
</dbReference>
<dbReference type="Gene3D" id="3.30.70.2190">
    <property type="match status" value="1"/>
</dbReference>
<reference evidence="8" key="1">
    <citation type="journal article" date="2019" name="Int. J. Syst. Evol. Microbiol.">
        <title>The Global Catalogue of Microorganisms (GCM) 10K type strain sequencing project: providing services to taxonomists for standard genome sequencing and annotation.</title>
        <authorList>
            <consortium name="The Broad Institute Genomics Platform"/>
            <consortium name="The Broad Institute Genome Sequencing Center for Infectious Disease"/>
            <person name="Wu L."/>
            <person name="Ma J."/>
        </authorList>
    </citation>
    <scope>NUCLEOTIDE SEQUENCE [LARGE SCALE GENOMIC DNA]</scope>
    <source>
        <strain evidence="8">NBRC 112502</strain>
    </source>
</reference>
<proteinExistence type="inferred from homology"/>
<dbReference type="Pfam" id="PF02913">
    <property type="entry name" value="FAD-oxidase_C"/>
    <property type="match status" value="1"/>
</dbReference>
<dbReference type="Proteomes" id="UP001156641">
    <property type="component" value="Unassembled WGS sequence"/>
</dbReference>
<accession>A0ABQ6A747</accession>
<organism evidence="7 8">
    <name type="scientific">Acidocella aquatica</name>
    <dbReference type="NCBI Taxonomy" id="1922313"/>
    <lineage>
        <taxon>Bacteria</taxon>
        <taxon>Pseudomonadati</taxon>
        <taxon>Pseudomonadota</taxon>
        <taxon>Alphaproteobacteria</taxon>
        <taxon>Acetobacterales</taxon>
        <taxon>Acidocellaceae</taxon>
        <taxon>Acidocella</taxon>
    </lineage>
</organism>
<dbReference type="InterPro" id="IPR016164">
    <property type="entry name" value="FAD-linked_Oxase-like_C"/>
</dbReference>
<dbReference type="PANTHER" id="PTHR43716">
    <property type="entry name" value="D-2-HYDROXYGLUTARATE DEHYDROGENASE, MITOCHONDRIAL"/>
    <property type="match status" value="1"/>
</dbReference>
<dbReference type="InterPro" id="IPR004113">
    <property type="entry name" value="FAD-bd_oxidored_4_C"/>
</dbReference>
<evidence type="ECO:0000256" key="1">
    <source>
        <dbReference type="ARBA" id="ARBA00001974"/>
    </source>
</evidence>
<dbReference type="InterPro" id="IPR036318">
    <property type="entry name" value="FAD-bd_PCMH-like_sf"/>
</dbReference>
<comment type="similarity">
    <text evidence="2">Belongs to the FAD-binding oxidoreductase/transferase type 4 family.</text>
</comment>
<dbReference type="PROSITE" id="PS51387">
    <property type="entry name" value="FAD_PCMH"/>
    <property type="match status" value="1"/>
</dbReference>
<dbReference type="InterPro" id="IPR016166">
    <property type="entry name" value="FAD-bd_PCMH"/>
</dbReference>
<keyword evidence="8" id="KW-1185">Reference proteome</keyword>
<dbReference type="EMBL" id="BSOS01000086">
    <property type="protein sequence ID" value="GLR68241.1"/>
    <property type="molecule type" value="Genomic_DNA"/>
</dbReference>
<name>A0ABQ6A747_9PROT</name>
<dbReference type="SUPFAM" id="SSF56176">
    <property type="entry name" value="FAD-binding/transporter-associated domain-like"/>
    <property type="match status" value="1"/>
</dbReference>
<dbReference type="Gene3D" id="1.10.45.10">
    <property type="entry name" value="Vanillyl-alcohol Oxidase, Chain A, domain 4"/>
    <property type="match status" value="1"/>
</dbReference>
<dbReference type="PANTHER" id="PTHR43716:SF1">
    <property type="entry name" value="D-2-HYDROXYGLUTARATE DEHYDROGENASE, MITOCHONDRIAL"/>
    <property type="match status" value="1"/>
</dbReference>
<dbReference type="Gene3D" id="3.30.465.10">
    <property type="match status" value="1"/>
</dbReference>